<comment type="caution">
    <text evidence="3">The sequence shown here is derived from an EMBL/GenBank/DDBJ whole genome shotgun (WGS) entry which is preliminary data.</text>
</comment>
<keyword evidence="2" id="KW-0732">Signal</keyword>
<evidence type="ECO:0000313" key="3">
    <source>
        <dbReference type="EMBL" id="KAJ7737165.1"/>
    </source>
</evidence>
<reference evidence="3" key="1">
    <citation type="submission" date="2023-03" db="EMBL/GenBank/DDBJ databases">
        <title>Massive genome expansion in bonnet fungi (Mycena s.s.) driven by repeated elements and novel gene families across ecological guilds.</title>
        <authorList>
            <consortium name="Lawrence Berkeley National Laboratory"/>
            <person name="Harder C.B."/>
            <person name="Miyauchi S."/>
            <person name="Viragh M."/>
            <person name="Kuo A."/>
            <person name="Thoen E."/>
            <person name="Andreopoulos B."/>
            <person name="Lu D."/>
            <person name="Skrede I."/>
            <person name="Drula E."/>
            <person name="Henrissat B."/>
            <person name="Morin E."/>
            <person name="Kohler A."/>
            <person name="Barry K."/>
            <person name="LaButti K."/>
            <person name="Morin E."/>
            <person name="Salamov A."/>
            <person name="Lipzen A."/>
            <person name="Mereny Z."/>
            <person name="Hegedus B."/>
            <person name="Baldrian P."/>
            <person name="Stursova M."/>
            <person name="Weitz H."/>
            <person name="Taylor A."/>
            <person name="Grigoriev I.V."/>
            <person name="Nagy L.G."/>
            <person name="Martin F."/>
            <person name="Kauserud H."/>
        </authorList>
    </citation>
    <scope>NUCLEOTIDE SEQUENCE</scope>
    <source>
        <strain evidence="3">CBHHK188m</strain>
    </source>
</reference>
<organism evidence="3 4">
    <name type="scientific">Mycena maculata</name>
    <dbReference type="NCBI Taxonomy" id="230809"/>
    <lineage>
        <taxon>Eukaryota</taxon>
        <taxon>Fungi</taxon>
        <taxon>Dikarya</taxon>
        <taxon>Basidiomycota</taxon>
        <taxon>Agaricomycotina</taxon>
        <taxon>Agaricomycetes</taxon>
        <taxon>Agaricomycetidae</taxon>
        <taxon>Agaricales</taxon>
        <taxon>Marasmiineae</taxon>
        <taxon>Mycenaceae</taxon>
        <taxon>Mycena</taxon>
    </lineage>
</organism>
<keyword evidence="4" id="KW-1185">Reference proteome</keyword>
<feature type="region of interest" description="Disordered" evidence="1">
    <location>
        <begin position="150"/>
        <end position="179"/>
    </location>
</feature>
<sequence length="179" mass="20342">MLFLLLVFILFTHSCDLNNTEIAHLLSVPVDISCYHNAAYSTLYSTTPRYNSALVKHWRKSTLAPTLESISLRNTYAKARTLLYIFTHLPLAWRVLLDTEHRRFSEHPSDFDGFARRPLAPALRELGYGTIITIGFFDVVLHMHHQKRGNLESPLEDPWEASQGLQGRPRPGVQASSGL</sequence>
<evidence type="ECO:0000256" key="2">
    <source>
        <dbReference type="SAM" id="SignalP"/>
    </source>
</evidence>
<feature type="signal peptide" evidence="2">
    <location>
        <begin position="1"/>
        <end position="17"/>
    </location>
</feature>
<protein>
    <submittedName>
        <fullName evidence="3">Uncharacterized protein</fullName>
    </submittedName>
</protein>
<gene>
    <name evidence="3" type="ORF">DFH07DRAFT_1064797</name>
</gene>
<accession>A0AAD7I821</accession>
<evidence type="ECO:0000313" key="4">
    <source>
        <dbReference type="Proteomes" id="UP001215280"/>
    </source>
</evidence>
<evidence type="ECO:0000256" key="1">
    <source>
        <dbReference type="SAM" id="MobiDB-lite"/>
    </source>
</evidence>
<dbReference type="EMBL" id="JARJLG010000145">
    <property type="protein sequence ID" value="KAJ7737165.1"/>
    <property type="molecule type" value="Genomic_DNA"/>
</dbReference>
<feature type="chain" id="PRO_5041955728" evidence="2">
    <location>
        <begin position="18"/>
        <end position="179"/>
    </location>
</feature>
<dbReference type="AlphaFoldDB" id="A0AAD7I821"/>
<dbReference type="Proteomes" id="UP001215280">
    <property type="component" value="Unassembled WGS sequence"/>
</dbReference>
<proteinExistence type="predicted"/>
<name>A0AAD7I821_9AGAR</name>